<dbReference type="GO" id="GO:0015288">
    <property type="term" value="F:porin activity"/>
    <property type="evidence" value="ECO:0007669"/>
    <property type="project" value="TreeGrafter"/>
</dbReference>
<dbReference type="InterPro" id="IPR023614">
    <property type="entry name" value="Porin_dom_sf"/>
</dbReference>
<evidence type="ECO:0000313" key="6">
    <source>
        <dbReference type="Proteomes" id="UP000238327"/>
    </source>
</evidence>
<dbReference type="OrthoDB" id="6759120at2"/>
<evidence type="ECO:0000256" key="4">
    <source>
        <dbReference type="SAM" id="SignalP"/>
    </source>
</evidence>
<dbReference type="InterPro" id="IPR005318">
    <property type="entry name" value="OM_porin_bac"/>
</dbReference>
<evidence type="ECO:0000256" key="3">
    <source>
        <dbReference type="ARBA" id="ARBA00022729"/>
    </source>
</evidence>
<keyword evidence="3 4" id="KW-0732">Signal</keyword>
<reference evidence="5 6" key="1">
    <citation type="submission" date="2018-03" db="EMBL/GenBank/DDBJ databases">
        <title>Complete genome sequence and methylome analysis of Pseudomonas mendocina NEB 698.</title>
        <authorList>
            <person name="Morgan R.D."/>
        </authorList>
    </citation>
    <scope>NUCLEOTIDE SEQUENCE [LARGE SCALE GENOMIC DNA]</scope>
    <source>
        <strain evidence="5 6">NEB698</strain>
    </source>
</reference>
<comment type="similarity">
    <text evidence="1">Belongs to the outer membrane porin (Opr) (TC 1.B.25) family.</text>
</comment>
<name>A0A2R3QKI1_ECTME</name>
<dbReference type="GO" id="GO:0016020">
    <property type="term" value="C:membrane"/>
    <property type="evidence" value="ECO:0007669"/>
    <property type="project" value="InterPro"/>
</dbReference>
<sequence length="415" mass="45713">MSITRNTPALMLAPVTAAMALSGHAHADFIADSKASLQMRNFYFNSDYRQPGARQSKREEWAQGFILDVKSGYTEGAIGFGVDAIGLLGVKLDSSPDRTNTGLLPIDNDGRAPDEYSQLGLTAKARLSKSTLHVGTLMPKLPTLRPSDSRLLPQTFRGAHLVSEEISGLRFNLGRMTQNSLRNYASSDDMSVTGKGIRGGQPSDRFDFGGVRYDWGSGLATSYDYAQLERNYRQHIVNITHLLPIAEGQSLASDIRYAHSTDDGNTNVDNGAFGAMFTYNLSAHAFTLAYQKMSGGSGYPYVNGTDAFLVNYSMLSPDFANPNEKSWQARYDYDFSSLGAPGLLFSVRYVKGDGFEWADGSNGREWERNLDLRYTIQSGPLKNLGLRWRNAISRSNGGNDLDQNRLILSYTLPLL</sequence>
<evidence type="ECO:0000313" key="5">
    <source>
        <dbReference type="EMBL" id="AVO52260.1"/>
    </source>
</evidence>
<dbReference type="PANTHER" id="PTHR34596">
    <property type="entry name" value="CHITOPORIN"/>
    <property type="match status" value="1"/>
</dbReference>
<accession>A0A2R3QKI1</accession>
<dbReference type="AlphaFoldDB" id="A0A2R3QKI1"/>
<protein>
    <submittedName>
        <fullName evidence="5">Outer membrane porin, OprD family</fullName>
    </submittedName>
</protein>
<evidence type="ECO:0000256" key="1">
    <source>
        <dbReference type="ARBA" id="ARBA00009075"/>
    </source>
</evidence>
<dbReference type="FunFam" id="2.40.160.10:FF:000008">
    <property type="entry name" value="OprD family porin"/>
    <property type="match status" value="1"/>
</dbReference>
<dbReference type="PANTHER" id="PTHR34596:SF2">
    <property type="entry name" value="CHITOPORIN"/>
    <property type="match status" value="1"/>
</dbReference>
<feature type="signal peptide" evidence="4">
    <location>
        <begin position="1"/>
        <end position="27"/>
    </location>
</feature>
<dbReference type="Proteomes" id="UP000238327">
    <property type="component" value="Chromosome"/>
</dbReference>
<dbReference type="EMBL" id="CP027657">
    <property type="protein sequence ID" value="AVO52260.1"/>
    <property type="molecule type" value="Genomic_DNA"/>
</dbReference>
<dbReference type="Pfam" id="PF03573">
    <property type="entry name" value="OprD"/>
    <property type="match status" value="1"/>
</dbReference>
<keyword evidence="2" id="KW-0813">Transport</keyword>
<proteinExistence type="inferred from homology"/>
<feature type="chain" id="PRO_5015328053" evidence="4">
    <location>
        <begin position="28"/>
        <end position="415"/>
    </location>
</feature>
<organism evidence="5 6">
    <name type="scientific">Ectopseudomonas mendocina</name>
    <name type="common">Pseudomonas mendocina</name>
    <dbReference type="NCBI Taxonomy" id="300"/>
    <lineage>
        <taxon>Bacteria</taxon>
        <taxon>Pseudomonadati</taxon>
        <taxon>Pseudomonadota</taxon>
        <taxon>Gammaproteobacteria</taxon>
        <taxon>Pseudomonadales</taxon>
        <taxon>Pseudomonadaceae</taxon>
        <taxon>Ectopseudomonas</taxon>
    </lineage>
</organism>
<evidence type="ECO:0000256" key="2">
    <source>
        <dbReference type="ARBA" id="ARBA00022448"/>
    </source>
</evidence>
<gene>
    <name evidence="5" type="ORF">C7A17_05630</name>
</gene>
<dbReference type="Gene3D" id="2.40.160.10">
    <property type="entry name" value="Porin"/>
    <property type="match status" value="1"/>
</dbReference>
<dbReference type="RefSeq" id="WP_106737092.1">
    <property type="nucleotide sequence ID" value="NZ_CP027657.1"/>
</dbReference>